<organism evidence="1 2">
    <name type="scientific">Gossypium arboreum</name>
    <name type="common">Tree cotton</name>
    <name type="synonym">Gossypium nanking</name>
    <dbReference type="NCBI Taxonomy" id="29729"/>
    <lineage>
        <taxon>Eukaryota</taxon>
        <taxon>Viridiplantae</taxon>
        <taxon>Streptophyta</taxon>
        <taxon>Embryophyta</taxon>
        <taxon>Tracheophyta</taxon>
        <taxon>Spermatophyta</taxon>
        <taxon>Magnoliopsida</taxon>
        <taxon>eudicotyledons</taxon>
        <taxon>Gunneridae</taxon>
        <taxon>Pentapetalae</taxon>
        <taxon>rosids</taxon>
        <taxon>malvids</taxon>
        <taxon>Malvales</taxon>
        <taxon>Malvaceae</taxon>
        <taxon>Malvoideae</taxon>
        <taxon>Gossypium</taxon>
    </lineage>
</organism>
<keyword evidence="2" id="KW-1185">Reference proteome</keyword>
<sequence>MFLVRAKFTLGHKCTKSELYQILHDTTFEGDNEEFQDCNEHLEEVYDDPMLADSHVHSLHAMQGSQGNDTIRLASKFGNKLAMVLVDSESTHNFING</sequence>
<evidence type="ECO:0000313" key="2">
    <source>
        <dbReference type="Proteomes" id="UP001358586"/>
    </source>
</evidence>
<reference evidence="1 2" key="1">
    <citation type="submission" date="2023-03" db="EMBL/GenBank/DDBJ databases">
        <title>WGS of Gossypium arboreum.</title>
        <authorList>
            <person name="Yu D."/>
        </authorList>
    </citation>
    <scope>NUCLEOTIDE SEQUENCE [LARGE SCALE GENOMIC DNA]</scope>
    <source>
        <tissue evidence="1">Leaf</tissue>
    </source>
</reference>
<comment type="caution">
    <text evidence="1">The sequence shown here is derived from an EMBL/GenBank/DDBJ whole genome shotgun (WGS) entry which is preliminary data.</text>
</comment>
<name>A0ABR0NRX4_GOSAR</name>
<dbReference type="Proteomes" id="UP001358586">
    <property type="component" value="Chromosome 9"/>
</dbReference>
<evidence type="ECO:0000313" key="1">
    <source>
        <dbReference type="EMBL" id="KAK5802958.1"/>
    </source>
</evidence>
<dbReference type="EMBL" id="JARKNE010000009">
    <property type="protein sequence ID" value="KAK5802958.1"/>
    <property type="molecule type" value="Genomic_DNA"/>
</dbReference>
<protein>
    <submittedName>
        <fullName evidence="1">Uncharacterized protein</fullName>
    </submittedName>
</protein>
<accession>A0ABR0NRX4</accession>
<gene>
    <name evidence="1" type="ORF">PVK06_030592</name>
</gene>
<proteinExistence type="predicted"/>